<feature type="region of interest" description="Disordered" evidence="2">
    <location>
        <begin position="610"/>
        <end position="633"/>
    </location>
</feature>
<feature type="domain" description="SWIM-type" evidence="3">
    <location>
        <begin position="531"/>
        <end position="563"/>
    </location>
</feature>
<dbReference type="Proteomes" id="UP000029121">
    <property type="component" value="Unassembled WGS sequence"/>
</dbReference>
<keyword evidence="1" id="KW-0863">Zinc-finger</keyword>
<evidence type="ECO:0000313" key="4">
    <source>
        <dbReference type="EMBL" id="EOA34222.1"/>
    </source>
</evidence>
<evidence type="ECO:0000256" key="1">
    <source>
        <dbReference type="PROSITE-ProRule" id="PRU00325"/>
    </source>
</evidence>
<dbReference type="PANTHER" id="PTHR31973">
    <property type="entry name" value="POLYPROTEIN, PUTATIVE-RELATED"/>
    <property type="match status" value="1"/>
</dbReference>
<keyword evidence="1" id="KW-0479">Metal-binding</keyword>
<evidence type="ECO:0000313" key="5">
    <source>
        <dbReference type="Proteomes" id="UP000029121"/>
    </source>
</evidence>
<accession>R0GEI4</accession>
<evidence type="ECO:0000256" key="2">
    <source>
        <dbReference type="SAM" id="MobiDB-lite"/>
    </source>
</evidence>
<dbReference type="eggNOG" id="ENOG502RJNC">
    <property type="taxonomic scope" value="Eukaryota"/>
</dbReference>
<dbReference type="EMBL" id="KB870806">
    <property type="protein sequence ID" value="EOA34222.1"/>
    <property type="molecule type" value="Genomic_DNA"/>
</dbReference>
<dbReference type="Pfam" id="PF03108">
    <property type="entry name" value="DBD_Tnp_Mut"/>
    <property type="match status" value="1"/>
</dbReference>
<organism evidence="4 5">
    <name type="scientific">Capsella rubella</name>
    <dbReference type="NCBI Taxonomy" id="81985"/>
    <lineage>
        <taxon>Eukaryota</taxon>
        <taxon>Viridiplantae</taxon>
        <taxon>Streptophyta</taxon>
        <taxon>Embryophyta</taxon>
        <taxon>Tracheophyta</taxon>
        <taxon>Spermatophyta</taxon>
        <taxon>Magnoliopsida</taxon>
        <taxon>eudicotyledons</taxon>
        <taxon>Gunneridae</taxon>
        <taxon>Pentapetalae</taxon>
        <taxon>rosids</taxon>
        <taxon>malvids</taxon>
        <taxon>Brassicales</taxon>
        <taxon>Brassicaceae</taxon>
        <taxon>Camelineae</taxon>
        <taxon>Capsella</taxon>
    </lineage>
</organism>
<reference evidence="5" key="1">
    <citation type="journal article" date="2013" name="Nat. Genet.">
        <title>The Capsella rubella genome and the genomic consequences of rapid mating system evolution.</title>
        <authorList>
            <person name="Slotte T."/>
            <person name="Hazzouri K.M."/>
            <person name="Agren J.A."/>
            <person name="Koenig D."/>
            <person name="Maumus F."/>
            <person name="Guo Y.L."/>
            <person name="Steige K."/>
            <person name="Platts A.E."/>
            <person name="Escobar J.S."/>
            <person name="Newman L.K."/>
            <person name="Wang W."/>
            <person name="Mandakova T."/>
            <person name="Vello E."/>
            <person name="Smith L.M."/>
            <person name="Henz S.R."/>
            <person name="Steffen J."/>
            <person name="Takuno S."/>
            <person name="Brandvain Y."/>
            <person name="Coop G."/>
            <person name="Andolfatto P."/>
            <person name="Hu T.T."/>
            <person name="Blanchette M."/>
            <person name="Clark R.M."/>
            <person name="Quesneville H."/>
            <person name="Nordborg M."/>
            <person name="Gaut B.S."/>
            <person name="Lysak M.A."/>
            <person name="Jenkins J."/>
            <person name="Grimwood J."/>
            <person name="Chapman J."/>
            <person name="Prochnik S."/>
            <person name="Shu S."/>
            <person name="Rokhsar D."/>
            <person name="Schmutz J."/>
            <person name="Weigel D."/>
            <person name="Wright S.I."/>
        </authorList>
    </citation>
    <scope>NUCLEOTIDE SEQUENCE [LARGE SCALE GENOMIC DNA]</scope>
    <source>
        <strain evidence="5">cv. Monte Gargano</strain>
    </source>
</reference>
<sequence>MSLGDFEDAVVSEFNVGVKKASFSFCPPNSMEFTTGARTPPVLVTTSSGLDYFKSLFCNNKCLNMFVKFGEYQKRGVDIATGNAESECGMKRGCGSYSSDILLTSSTPATSTHASKPLEILTTQTDADLLDDIEELVRETKEDGEICGGSQEVGDEWDEMEGVEPEETDVVVSPRVFASKEDCQIGIAIYTIKKVFHFRQTRTMKDCFVLNCVDERCDWRILACELRNSGYNEIKKASLDHTCPMETRSDYKKKATSRGITAVYKAKYSDPSKGLVPMELQQLVLEEPKVDASYSKCWRAWEKAQGNLFGTEEELYDKLADYLHALKLGNPSIVTDIKTIIGDDGKEKFLYIFLAFGASIQGIRHLRRVLVVDGTHLIGKYKGVLLTASGHDANFRVFPLAFAIVDSENDEAWTWFFQKVERITADSDTLTIISDCNQSIYTAKKSVFPKAKHGACIVHLARNVNARFHCKGLAKMVSNAGYAYTVGAFRGLVTPEVDKHMTKRMVTVKCSKVDSISSWSYEVVGLFGGKHDVLLDLKKCTCKIYDKDKIPCGHPMLASYTQDTPHATLVGEFYKTTTWAATYAGVISPELNAENIDLAEEIVYRELLPPNARRPSSRPKQARIPSIVEYPKSSSAPAKVQRCSRCKETGHNRTRCDNPI</sequence>
<proteinExistence type="predicted"/>
<protein>
    <recommendedName>
        <fullName evidence="3">SWIM-type domain-containing protein</fullName>
    </recommendedName>
</protein>
<name>R0GEI4_9BRAS</name>
<gene>
    <name evidence="4" type="ORF">CARUB_v10021733mg</name>
</gene>
<keyword evidence="5" id="KW-1185">Reference proteome</keyword>
<keyword evidence="1" id="KW-0862">Zinc</keyword>
<dbReference type="PROSITE" id="PS50966">
    <property type="entry name" value="ZF_SWIM"/>
    <property type="match status" value="1"/>
</dbReference>
<dbReference type="GO" id="GO:0008270">
    <property type="term" value="F:zinc ion binding"/>
    <property type="evidence" value="ECO:0007669"/>
    <property type="project" value="UniProtKB-KW"/>
</dbReference>
<dbReference type="Pfam" id="PF10551">
    <property type="entry name" value="MULE"/>
    <property type="match status" value="1"/>
</dbReference>
<dbReference type="InterPro" id="IPR018289">
    <property type="entry name" value="MULE_transposase_dom"/>
</dbReference>
<dbReference type="InterPro" id="IPR007527">
    <property type="entry name" value="Znf_SWIM"/>
</dbReference>
<evidence type="ECO:0000259" key="3">
    <source>
        <dbReference type="PROSITE" id="PS50966"/>
    </source>
</evidence>
<dbReference type="AlphaFoldDB" id="R0GEI4"/>
<dbReference type="PANTHER" id="PTHR31973:SF195">
    <property type="entry name" value="MUDR FAMILY TRANSPOSASE"/>
    <property type="match status" value="1"/>
</dbReference>
<dbReference type="InterPro" id="IPR004332">
    <property type="entry name" value="Transposase_MuDR"/>
</dbReference>